<evidence type="ECO:0000256" key="5">
    <source>
        <dbReference type="ARBA" id="ARBA00018097"/>
    </source>
</evidence>
<dbReference type="FunFam" id="3.40.50.1240:FF:000017">
    <property type="entry name" value="Histidine acid phosphatase family protein"/>
    <property type="match status" value="1"/>
</dbReference>
<feature type="signal peptide" evidence="17">
    <location>
        <begin position="1"/>
        <end position="19"/>
    </location>
</feature>
<evidence type="ECO:0000256" key="9">
    <source>
        <dbReference type="ARBA" id="ARBA00023136"/>
    </source>
</evidence>
<keyword evidence="19" id="KW-1185">Reference proteome</keyword>
<dbReference type="GO" id="GO:0003993">
    <property type="term" value="F:acid phosphatase activity"/>
    <property type="evidence" value="ECO:0007669"/>
    <property type="project" value="TreeGrafter"/>
</dbReference>
<dbReference type="PANTHER" id="PTHR20963">
    <property type="entry name" value="MULTIPLE INOSITOL POLYPHOSPHATE PHOSPHATASE-RELATED"/>
    <property type="match status" value="1"/>
</dbReference>
<evidence type="ECO:0000256" key="6">
    <source>
        <dbReference type="ARBA" id="ARBA00022475"/>
    </source>
</evidence>
<organism evidence="18 19">
    <name type="scientific">Trapa incisa</name>
    <dbReference type="NCBI Taxonomy" id="236973"/>
    <lineage>
        <taxon>Eukaryota</taxon>
        <taxon>Viridiplantae</taxon>
        <taxon>Streptophyta</taxon>
        <taxon>Embryophyta</taxon>
        <taxon>Tracheophyta</taxon>
        <taxon>Spermatophyta</taxon>
        <taxon>Magnoliopsida</taxon>
        <taxon>eudicotyledons</taxon>
        <taxon>Gunneridae</taxon>
        <taxon>Pentapetalae</taxon>
        <taxon>rosids</taxon>
        <taxon>malvids</taxon>
        <taxon>Myrtales</taxon>
        <taxon>Lythraceae</taxon>
        <taxon>Trapa</taxon>
    </lineage>
</organism>
<dbReference type="GO" id="GO:0005886">
    <property type="term" value="C:plasma membrane"/>
    <property type="evidence" value="ECO:0007669"/>
    <property type="project" value="UniProtKB-SubCell"/>
</dbReference>
<keyword evidence="6" id="KW-1003">Cell membrane</keyword>
<dbReference type="GO" id="GO:0052745">
    <property type="term" value="F:inositol phosphate phosphatase activity"/>
    <property type="evidence" value="ECO:0007669"/>
    <property type="project" value="TreeGrafter"/>
</dbReference>
<keyword evidence="9" id="KW-0472">Membrane</keyword>
<comment type="caution">
    <text evidence="18">The sequence shown here is derived from an EMBL/GenBank/DDBJ whole genome shotgun (WGS) entry which is preliminary data.</text>
</comment>
<comment type="catalytic activity">
    <reaction evidence="15">
        <text>(2R)-2,3-bisphosphoglycerate + H2O = (2R)-2-phosphoglycerate + phosphate</text>
        <dbReference type="Rhea" id="RHEA:27381"/>
        <dbReference type="ChEBI" id="CHEBI:15377"/>
        <dbReference type="ChEBI" id="CHEBI:43474"/>
        <dbReference type="ChEBI" id="CHEBI:58248"/>
        <dbReference type="ChEBI" id="CHEBI:58289"/>
        <dbReference type="EC" id="3.1.3.80"/>
    </reaction>
    <physiologicalReaction direction="left-to-right" evidence="15">
        <dbReference type="Rhea" id="RHEA:27382"/>
    </physiologicalReaction>
</comment>
<protein>
    <recommendedName>
        <fullName evidence="5">Multiple inositol polyphosphate phosphatase 1</fullName>
        <ecNumber evidence="4">3.1.3.62</ecNumber>
        <ecNumber evidence="3">3.1.3.80</ecNumber>
    </recommendedName>
    <alternativeName>
        <fullName evidence="11">2,3-bisphosphoglycerate 3-phosphatase</fullName>
    </alternativeName>
</protein>
<evidence type="ECO:0000256" key="15">
    <source>
        <dbReference type="ARBA" id="ARBA00043832"/>
    </source>
</evidence>
<feature type="disulfide bond" evidence="16">
    <location>
        <begin position="56"/>
        <end position="404"/>
    </location>
</feature>
<dbReference type="PANTHER" id="PTHR20963:SF8">
    <property type="entry name" value="MULTIPLE INOSITOL POLYPHOSPHATE PHOSPHATASE 1"/>
    <property type="match status" value="1"/>
</dbReference>
<name>A0AAN7JN39_9MYRT</name>
<keyword evidence="10" id="KW-0325">Glycoprotein</keyword>
<evidence type="ECO:0000256" key="8">
    <source>
        <dbReference type="ARBA" id="ARBA00022801"/>
    </source>
</evidence>
<dbReference type="EC" id="3.1.3.80" evidence="3"/>
<dbReference type="GO" id="GO:0034417">
    <property type="term" value="F:bisphosphoglycerate 3-phosphatase activity"/>
    <property type="evidence" value="ECO:0007669"/>
    <property type="project" value="UniProtKB-EC"/>
</dbReference>
<proteinExistence type="inferred from homology"/>
<evidence type="ECO:0000313" key="18">
    <source>
        <dbReference type="EMBL" id="KAK4750163.1"/>
    </source>
</evidence>
<keyword evidence="7 17" id="KW-0732">Signal</keyword>
<feature type="disulfide bond" evidence="16">
    <location>
        <begin position="427"/>
        <end position="433"/>
    </location>
</feature>
<comment type="catalytic activity">
    <reaction evidence="13">
        <text>1D-myo-inositol 1,2,4,5,6-pentakisphosphate + H2O = 1D-myo-inositol 1,2,5,6-tetrakisphosphate + phosphate</text>
        <dbReference type="Rhea" id="RHEA:77115"/>
        <dbReference type="ChEBI" id="CHEBI:15377"/>
        <dbReference type="ChEBI" id="CHEBI:43474"/>
        <dbReference type="ChEBI" id="CHEBI:57798"/>
        <dbReference type="ChEBI" id="CHEBI:195535"/>
        <dbReference type="EC" id="3.1.3.62"/>
    </reaction>
    <physiologicalReaction direction="left-to-right" evidence="13">
        <dbReference type="Rhea" id="RHEA:77116"/>
    </physiologicalReaction>
</comment>
<evidence type="ECO:0000256" key="14">
    <source>
        <dbReference type="ARBA" id="ARBA00043691"/>
    </source>
</evidence>
<evidence type="ECO:0000256" key="17">
    <source>
        <dbReference type="SAM" id="SignalP"/>
    </source>
</evidence>
<evidence type="ECO:0000256" key="4">
    <source>
        <dbReference type="ARBA" id="ARBA00013040"/>
    </source>
</evidence>
<keyword evidence="8" id="KW-0378">Hydrolase</keyword>
<accession>A0AAN7JN39</accession>
<dbReference type="SUPFAM" id="SSF53254">
    <property type="entry name" value="Phosphoglycerate mutase-like"/>
    <property type="match status" value="1"/>
</dbReference>
<dbReference type="AlphaFoldDB" id="A0AAN7JN39"/>
<dbReference type="InterPro" id="IPR029033">
    <property type="entry name" value="His_PPase_superfam"/>
</dbReference>
<feature type="chain" id="PRO_5042952981" description="Multiple inositol polyphosphate phosphatase 1" evidence="17">
    <location>
        <begin position="20"/>
        <end position="493"/>
    </location>
</feature>
<evidence type="ECO:0000256" key="3">
    <source>
        <dbReference type="ARBA" id="ARBA00012976"/>
    </source>
</evidence>
<gene>
    <name evidence="18" type="ORF">SAY87_027612</name>
</gene>
<comment type="similarity">
    <text evidence="2">Belongs to the histidine acid phosphatase family. MINPP1 subfamily.</text>
</comment>
<evidence type="ECO:0000313" key="19">
    <source>
        <dbReference type="Proteomes" id="UP001345219"/>
    </source>
</evidence>
<comment type="catalytic activity">
    <reaction evidence="14">
        <text>1D-myo-inositol hexakisphosphate + H2O = 1D-myo-inositol 1,2,4,5,6-pentakisphosphate + phosphate</text>
        <dbReference type="Rhea" id="RHEA:16989"/>
        <dbReference type="ChEBI" id="CHEBI:15377"/>
        <dbReference type="ChEBI" id="CHEBI:43474"/>
        <dbReference type="ChEBI" id="CHEBI:57798"/>
        <dbReference type="ChEBI" id="CHEBI:58130"/>
        <dbReference type="EC" id="3.1.3.62"/>
    </reaction>
    <physiologicalReaction direction="left-to-right" evidence="14">
        <dbReference type="Rhea" id="RHEA:16990"/>
    </physiologicalReaction>
</comment>
<comment type="catalytic activity">
    <reaction evidence="12">
        <text>1D-myo-inositol 1,2,5,6-tetrakisphosphate + H2O = 1D-myo-inositol 1,2,6-trisphosphate + phosphate</text>
        <dbReference type="Rhea" id="RHEA:77119"/>
        <dbReference type="ChEBI" id="CHEBI:15377"/>
        <dbReference type="ChEBI" id="CHEBI:43474"/>
        <dbReference type="ChEBI" id="CHEBI:195535"/>
        <dbReference type="ChEBI" id="CHEBI:195537"/>
        <dbReference type="EC" id="3.1.3.62"/>
    </reaction>
    <physiologicalReaction direction="left-to-right" evidence="12">
        <dbReference type="Rhea" id="RHEA:77120"/>
    </physiologicalReaction>
</comment>
<dbReference type="PIRSF" id="PIRSF000894">
    <property type="entry name" value="Acid_phosphatase"/>
    <property type="match status" value="1"/>
</dbReference>
<dbReference type="Gene3D" id="3.40.50.1240">
    <property type="entry name" value="Phosphoglycerate mutase-like"/>
    <property type="match status" value="1"/>
</dbReference>
<comment type="subcellular location">
    <subcellularLocation>
        <location evidence="1">Cell membrane</location>
    </subcellularLocation>
</comment>
<evidence type="ECO:0000256" key="13">
    <source>
        <dbReference type="ARBA" id="ARBA00043671"/>
    </source>
</evidence>
<evidence type="ECO:0000256" key="1">
    <source>
        <dbReference type="ARBA" id="ARBA00004236"/>
    </source>
</evidence>
<sequence>MQVNWLLLVSSFLFLHANAEEVAFDVRRHLSTVTRYGLVKDVASNGFVPSEIPQGCTAIHVNLVARHGTRSPTKKRMRELDRLAAHVGELIRDAEEQNLSLEQVPVWLRGWNSPWRGKLKGGELITKGEDELYDLGIRVRVRFPQLFNEDYHPDIYVLKATQVPRASSSAVAFGMGLFSGKGTLGPGNHRAFAVTSESRASDIMLRFYDCCENYKDFRKKQEPAVDKLKEPILDEITVSLVNRYVLNFTMQDTASLWFLCKQEASLLDITDQACGLFNVNEVALLEWTDDLEVFILKGYGKSLNYRMGVPLLKDVIESMVEAIKAREEKLPPGSYEKARLRFAHAETVVPFSCLLGLFLERSEFQQIQREESLDLPPKPPQTRNWRGSTVAPFGGNNMLVLYNCPNSSSPYSVQVLHNEHPIPMPGCGGADFCPFEVFKKMVATPHLKHDYNVICNSKPEAIEHWSVRGYSKLSAFFRWLLWGDDTNPGRDEL</sequence>
<evidence type="ECO:0000256" key="2">
    <source>
        <dbReference type="ARBA" id="ARBA00008422"/>
    </source>
</evidence>
<dbReference type="InterPro" id="IPR000560">
    <property type="entry name" value="His_Pase_clade-2"/>
</dbReference>
<reference evidence="18 19" key="1">
    <citation type="journal article" date="2023" name="Hortic Res">
        <title>Pangenome of water caltrop reveals structural variations and asymmetric subgenome divergence after allopolyploidization.</title>
        <authorList>
            <person name="Zhang X."/>
            <person name="Chen Y."/>
            <person name="Wang L."/>
            <person name="Yuan Y."/>
            <person name="Fang M."/>
            <person name="Shi L."/>
            <person name="Lu R."/>
            <person name="Comes H.P."/>
            <person name="Ma Y."/>
            <person name="Chen Y."/>
            <person name="Huang G."/>
            <person name="Zhou Y."/>
            <person name="Zheng Z."/>
            <person name="Qiu Y."/>
        </authorList>
    </citation>
    <scope>NUCLEOTIDE SEQUENCE [LARGE SCALE GENOMIC DNA]</scope>
    <source>
        <tissue evidence="18">Roots</tissue>
    </source>
</reference>
<dbReference type="Pfam" id="PF00328">
    <property type="entry name" value="His_Phos_2"/>
    <property type="match status" value="1"/>
</dbReference>
<feature type="disulfide bond" evidence="16">
    <location>
        <begin position="260"/>
        <end position="274"/>
    </location>
</feature>
<evidence type="ECO:0000256" key="16">
    <source>
        <dbReference type="PIRSR" id="PIRSR000894-2"/>
    </source>
</evidence>
<dbReference type="EMBL" id="JAXIOK010000018">
    <property type="protein sequence ID" value="KAK4750163.1"/>
    <property type="molecule type" value="Genomic_DNA"/>
</dbReference>
<dbReference type="EC" id="3.1.3.62" evidence="4"/>
<dbReference type="Proteomes" id="UP001345219">
    <property type="component" value="Chromosome 21"/>
</dbReference>
<dbReference type="InterPro" id="IPR016274">
    <property type="entry name" value="Histidine_acid_Pase_euk"/>
</dbReference>
<keyword evidence="16" id="KW-1015">Disulfide bond</keyword>
<evidence type="ECO:0000256" key="11">
    <source>
        <dbReference type="ARBA" id="ARBA00031642"/>
    </source>
</evidence>
<evidence type="ECO:0000256" key="10">
    <source>
        <dbReference type="ARBA" id="ARBA00023180"/>
    </source>
</evidence>
<dbReference type="CDD" id="cd07061">
    <property type="entry name" value="HP_HAP_like"/>
    <property type="match status" value="1"/>
</dbReference>
<evidence type="ECO:0000256" key="7">
    <source>
        <dbReference type="ARBA" id="ARBA00022729"/>
    </source>
</evidence>
<evidence type="ECO:0000256" key="12">
    <source>
        <dbReference type="ARBA" id="ARBA00043668"/>
    </source>
</evidence>